<dbReference type="Pfam" id="PF01171">
    <property type="entry name" value="ATP_bind_3"/>
    <property type="match status" value="1"/>
</dbReference>
<evidence type="ECO:0000313" key="3">
    <source>
        <dbReference type="Proteomes" id="UP000191663"/>
    </source>
</evidence>
<dbReference type="Proteomes" id="UP000191663">
    <property type="component" value="Unassembled WGS sequence"/>
</dbReference>
<dbReference type="PANTHER" id="PTHR43686:SF1">
    <property type="entry name" value="AMINOTRAN_5 DOMAIN-CONTAINING PROTEIN"/>
    <property type="match status" value="1"/>
</dbReference>
<name>A0A1V4QE88_UNCW3</name>
<evidence type="ECO:0000259" key="1">
    <source>
        <dbReference type="Pfam" id="PF01171"/>
    </source>
</evidence>
<dbReference type="EMBL" id="MUKB01000091">
    <property type="protein sequence ID" value="OPX17668.1"/>
    <property type="molecule type" value="Genomic_DNA"/>
</dbReference>
<dbReference type="PANTHER" id="PTHR43686">
    <property type="entry name" value="SULFURTRANSFERASE-RELATED"/>
    <property type="match status" value="1"/>
</dbReference>
<dbReference type="InterPro" id="IPR011063">
    <property type="entry name" value="TilS/TtcA_N"/>
</dbReference>
<gene>
    <name evidence="2" type="ORF">BXT86_05210</name>
</gene>
<protein>
    <recommendedName>
        <fullName evidence="1">tRNA(Ile)-lysidine/2-thiocytidine synthase N-terminal domain-containing protein</fullName>
    </recommendedName>
</protein>
<reference evidence="3" key="1">
    <citation type="submission" date="2017-01" db="EMBL/GenBank/DDBJ databases">
        <title>Novel pathways for hydrocarbon cycling and metabolic interdependencies in hydrothermal sediment communities.</title>
        <authorList>
            <person name="Dombrowski N."/>
            <person name="Seitz K."/>
            <person name="Teske A."/>
            <person name="Baker B."/>
        </authorList>
    </citation>
    <scope>NUCLEOTIDE SEQUENCE [LARGE SCALE GENOMIC DNA]</scope>
</reference>
<dbReference type="InterPro" id="IPR014729">
    <property type="entry name" value="Rossmann-like_a/b/a_fold"/>
</dbReference>
<proteinExistence type="predicted"/>
<dbReference type="Gene3D" id="3.40.50.620">
    <property type="entry name" value="HUPs"/>
    <property type="match status" value="1"/>
</dbReference>
<evidence type="ECO:0000313" key="2">
    <source>
        <dbReference type="EMBL" id="OPX17668.1"/>
    </source>
</evidence>
<dbReference type="AlphaFoldDB" id="A0A1V4QE88"/>
<feature type="domain" description="tRNA(Ile)-lysidine/2-thiocytidine synthase N-terminal" evidence="1">
    <location>
        <begin position="67"/>
        <end position="169"/>
    </location>
</feature>
<dbReference type="SUPFAM" id="SSF52402">
    <property type="entry name" value="Adenine nucleotide alpha hydrolases-like"/>
    <property type="match status" value="1"/>
</dbReference>
<sequence>MVEKDNQGLVKSCLELLAKAVARHQLLPKYSSVLVGVSGGVDSLTEVPYKIIKAPINRVVKNRENRCYFCSRERRKKILEFADKLNIFRVALAHHKEDVAESLFLNIIYNGEISVPTPKQSIIQGRFYIIRPLYYFEKERIEELARVIGLPNNRNLCPYYKESKRELIRNFLKRIKKEHPLVYKNIFRSIFHINRAYMP</sequence>
<organism evidence="2 3">
    <name type="scientific">candidate division WOR-3 bacterium 4484_100</name>
    <dbReference type="NCBI Taxonomy" id="1936077"/>
    <lineage>
        <taxon>Bacteria</taxon>
        <taxon>Bacteria division WOR-3</taxon>
    </lineage>
</organism>
<comment type="caution">
    <text evidence="2">The sequence shown here is derived from an EMBL/GenBank/DDBJ whole genome shotgun (WGS) entry which is preliminary data.</text>
</comment>
<accession>A0A1V4QE88</accession>